<evidence type="ECO:0000313" key="1">
    <source>
        <dbReference type="EMBL" id="KAK3681937.1"/>
    </source>
</evidence>
<keyword evidence="2" id="KW-1185">Reference proteome</keyword>
<reference evidence="1" key="1">
    <citation type="submission" date="2023-07" db="EMBL/GenBank/DDBJ databases">
        <title>Black Yeasts Isolated from many extreme environments.</title>
        <authorList>
            <person name="Coleine C."/>
            <person name="Stajich J.E."/>
            <person name="Selbmann L."/>
        </authorList>
    </citation>
    <scope>NUCLEOTIDE SEQUENCE</scope>
    <source>
        <strain evidence="1">CCFEE 5714</strain>
    </source>
</reference>
<gene>
    <name evidence="1" type="ORF">LTR37_020733</name>
</gene>
<proteinExistence type="predicted"/>
<organism evidence="1 2">
    <name type="scientific">Vermiconidia calcicola</name>
    <dbReference type="NCBI Taxonomy" id="1690605"/>
    <lineage>
        <taxon>Eukaryota</taxon>
        <taxon>Fungi</taxon>
        <taxon>Dikarya</taxon>
        <taxon>Ascomycota</taxon>
        <taxon>Pezizomycotina</taxon>
        <taxon>Dothideomycetes</taxon>
        <taxon>Dothideomycetidae</taxon>
        <taxon>Mycosphaerellales</taxon>
        <taxon>Extremaceae</taxon>
        <taxon>Vermiconidia</taxon>
    </lineage>
</organism>
<sequence>MSSSGTAMKRKASDDEGDQPHTKKSKPPLPEGQRHPLSKKRDADDDGDEQPQLKKQKMSQPTEPKNDEFNQPAAHERQSETGEDIEGDRTGNSDQGAPQETTEKPADEANDNDGKESSTIEQAETGDDERSNDMSPHMQADLSKARALYSELVVLVELERHATTDRGSDVQLDAARRSRSVNICRLAADSGKGGNLFMSKLAGEWFVKVQMLNEAQCRTNGFKDGLSKCAAEIATASQTFEAAVSERTAFLHVASDEVPWPETAKEQERLGLTAQEELQRAQGEHIKLQERIANSLGDERALCAEIVLQAEEVLIDLDLLRGPKTLKAKLDEDGCTYDISRVDVREQCNTKANGDKENSAEAESGQPSEDERGAERTLQEKLDEGCALYTQLALLVEIARLDLGHDRSGQYAENQRAQTSQGRGLEEELCECKDQIVQAQRAFADAIVKRTDILHTAPDEDLWPETSKEQTRLASLAISALHQANTDYNNCKLQIRNSHEQEDFCFRIVVSGAEDALIEVDIIRGPKVLHEKPQQRRGQPDNQIPPVNTVAKPAPPAPTGESVPAGVERPPHNILDVVRQENRDGLKHARRTWSEASHNRRRVRESYRPELAKFLNEKKNGEIGGTKIDFDAFRYLRQQKAEHEYGRAENHYEYTKKMARKAGAIRREELTSDYGDWSDDGYDDISEDGYYDVLKDLRNETIEKWLSDQTQEEDIEGHGEDRSEMPGRKSEGRYLAPMVKLESVFAVAVGKDRKRIDKWQFMQEEVRESLDMRPLPDPPDGEDEENEREKDYWSRRFRNVV</sequence>
<name>A0ACC3MBW9_9PEZI</name>
<comment type="caution">
    <text evidence="1">The sequence shown here is derived from an EMBL/GenBank/DDBJ whole genome shotgun (WGS) entry which is preliminary data.</text>
</comment>
<protein>
    <submittedName>
        <fullName evidence="1">Uncharacterized protein</fullName>
    </submittedName>
</protein>
<dbReference type="EMBL" id="JAUTXU010000386">
    <property type="protein sequence ID" value="KAK3681937.1"/>
    <property type="molecule type" value="Genomic_DNA"/>
</dbReference>
<accession>A0ACC3MBW9</accession>
<dbReference type="Proteomes" id="UP001281147">
    <property type="component" value="Unassembled WGS sequence"/>
</dbReference>
<evidence type="ECO:0000313" key="2">
    <source>
        <dbReference type="Proteomes" id="UP001281147"/>
    </source>
</evidence>